<feature type="chain" id="PRO_5030617399" evidence="1">
    <location>
        <begin position="22"/>
        <end position="145"/>
    </location>
</feature>
<dbReference type="Proteomes" id="UP000538566">
    <property type="component" value="Unassembled WGS sequence"/>
</dbReference>
<protein>
    <submittedName>
        <fullName evidence="2">Uncharacterized protein (DUF2141 family)</fullName>
    </submittedName>
</protein>
<dbReference type="EMBL" id="JACHOA010000005">
    <property type="protein sequence ID" value="MBB4614722.1"/>
    <property type="molecule type" value="Genomic_DNA"/>
</dbReference>
<dbReference type="AlphaFoldDB" id="A0A7W7AD06"/>
<dbReference type="OrthoDB" id="9788332at2"/>
<name>A0A7W7AD06_9SPHN</name>
<gene>
    <name evidence="2" type="ORF">GGR37_003009</name>
</gene>
<accession>A0A7W7AD06</accession>
<keyword evidence="3" id="KW-1185">Reference proteome</keyword>
<feature type="signal peptide" evidence="1">
    <location>
        <begin position="1"/>
        <end position="21"/>
    </location>
</feature>
<comment type="caution">
    <text evidence="2">The sequence shown here is derived from an EMBL/GenBank/DDBJ whole genome shotgun (WGS) entry which is preliminary data.</text>
</comment>
<dbReference type="RefSeq" id="WP_144904335.1">
    <property type="nucleotide sequence ID" value="NZ_JACHOA010000005.1"/>
</dbReference>
<dbReference type="Pfam" id="PF09912">
    <property type="entry name" value="DUF2141"/>
    <property type="match status" value="1"/>
</dbReference>
<dbReference type="InterPro" id="IPR018673">
    <property type="entry name" value="DUF2141"/>
</dbReference>
<reference evidence="2 3" key="1">
    <citation type="submission" date="2020-08" db="EMBL/GenBank/DDBJ databases">
        <title>Genomic Encyclopedia of Type Strains, Phase IV (KMG-IV): sequencing the most valuable type-strain genomes for metagenomic binning, comparative biology and taxonomic classification.</title>
        <authorList>
            <person name="Goeker M."/>
        </authorList>
    </citation>
    <scope>NUCLEOTIDE SEQUENCE [LARGE SCALE GENOMIC DNA]</scope>
    <source>
        <strain evidence="2 3">DSM 17507</strain>
    </source>
</reference>
<sequence length="145" mass="15897">MKRSSILLPLLPLMIAGNAPAPTSVTVDITGLRNAKGMVWLCMSANPKLFPEGCDKDPNRRTASIRADQPGQLVIRDVMPGRYAIVLLHDENGNKKMDKTLFLPKEGFGFSRDAPVRMSAPKFEAAAFDVTGGAPVRMKLKVRYL</sequence>
<proteinExistence type="predicted"/>
<evidence type="ECO:0000256" key="1">
    <source>
        <dbReference type="SAM" id="SignalP"/>
    </source>
</evidence>
<organism evidence="2 3">
    <name type="scientific">Novosphingobium taihuense</name>
    <dbReference type="NCBI Taxonomy" id="260085"/>
    <lineage>
        <taxon>Bacteria</taxon>
        <taxon>Pseudomonadati</taxon>
        <taxon>Pseudomonadota</taxon>
        <taxon>Alphaproteobacteria</taxon>
        <taxon>Sphingomonadales</taxon>
        <taxon>Sphingomonadaceae</taxon>
        <taxon>Novosphingobium</taxon>
    </lineage>
</organism>
<evidence type="ECO:0000313" key="3">
    <source>
        <dbReference type="Proteomes" id="UP000538566"/>
    </source>
</evidence>
<keyword evidence="1" id="KW-0732">Signal</keyword>
<evidence type="ECO:0000313" key="2">
    <source>
        <dbReference type="EMBL" id="MBB4614722.1"/>
    </source>
</evidence>